<dbReference type="PATRIC" id="fig|1304281.5.peg.2194"/>
<dbReference type="Proteomes" id="UP000035900">
    <property type="component" value="Unassembled WGS sequence"/>
</dbReference>
<sequence length="63" mass="7156">MVLNQGLKNFRFNQYLVELNGNVIKKLQNLFSKSAPRRVEPIPSCRKCVGEGNAHIKESLVDN</sequence>
<proteinExistence type="predicted"/>
<gene>
    <name evidence="1" type="ORF">ACM44_10195</name>
</gene>
<dbReference type="STRING" id="1304281.ACM44_10195"/>
<dbReference type="AlphaFoldDB" id="A0A0J7LPG9"/>
<reference evidence="1 2" key="1">
    <citation type="journal article" date="2004" name="Int. J. Syst. Evol. Microbiol.">
        <title>Kaistella koreensis gen. nov., sp. nov., a novel member of the Chryseobacterium-Bergeyella-Riemerella branch.</title>
        <authorList>
            <person name="Kim M.K."/>
            <person name="Im W.T."/>
            <person name="Shin Y.K."/>
            <person name="Lim J.H."/>
            <person name="Kim S.H."/>
            <person name="Lee B.C."/>
            <person name="Park M.Y."/>
            <person name="Lee K.Y."/>
            <person name="Lee S.T."/>
        </authorList>
    </citation>
    <scope>NUCLEOTIDE SEQUENCE [LARGE SCALE GENOMIC DNA]</scope>
    <source>
        <strain evidence="1 2">CCUG 49689</strain>
    </source>
</reference>
<evidence type="ECO:0000313" key="1">
    <source>
        <dbReference type="EMBL" id="KMQ70965.1"/>
    </source>
</evidence>
<accession>A0A0J7LPG9</accession>
<protein>
    <submittedName>
        <fullName evidence="1">Uncharacterized protein</fullName>
    </submittedName>
</protein>
<evidence type="ECO:0000313" key="2">
    <source>
        <dbReference type="Proteomes" id="UP000035900"/>
    </source>
</evidence>
<name>A0A0J7LPG9_9FLAO</name>
<comment type="caution">
    <text evidence="1">The sequence shown here is derived from an EMBL/GenBank/DDBJ whole genome shotgun (WGS) entry which is preliminary data.</text>
</comment>
<keyword evidence="2" id="KW-1185">Reference proteome</keyword>
<organism evidence="1 2">
    <name type="scientific">Chryseobacterium koreense CCUG 49689</name>
    <dbReference type="NCBI Taxonomy" id="1304281"/>
    <lineage>
        <taxon>Bacteria</taxon>
        <taxon>Pseudomonadati</taxon>
        <taxon>Bacteroidota</taxon>
        <taxon>Flavobacteriia</taxon>
        <taxon>Flavobacteriales</taxon>
        <taxon>Weeksellaceae</taxon>
        <taxon>Chryseobacterium group</taxon>
        <taxon>Chryseobacterium</taxon>
    </lineage>
</organism>
<dbReference type="EMBL" id="LFNG01000012">
    <property type="protein sequence ID" value="KMQ70965.1"/>
    <property type="molecule type" value="Genomic_DNA"/>
</dbReference>